<dbReference type="NCBIfam" id="NF006829">
    <property type="entry name" value="PRK09352.1"/>
    <property type="match status" value="1"/>
</dbReference>
<evidence type="ECO:0000256" key="6">
    <source>
        <dbReference type="ARBA" id="ARBA00023098"/>
    </source>
</evidence>
<evidence type="ECO:0000313" key="13">
    <source>
        <dbReference type="Proteomes" id="UP001595975"/>
    </source>
</evidence>
<dbReference type="PANTHER" id="PTHR34069">
    <property type="entry name" value="3-OXOACYL-[ACYL-CARRIER-PROTEIN] SYNTHASE 3"/>
    <property type="match status" value="1"/>
</dbReference>
<reference evidence="13" key="1">
    <citation type="journal article" date="2019" name="Int. J. Syst. Evol. Microbiol.">
        <title>The Global Catalogue of Microorganisms (GCM) 10K type strain sequencing project: providing services to taxonomists for standard genome sequencing and annotation.</title>
        <authorList>
            <consortium name="The Broad Institute Genomics Platform"/>
            <consortium name="The Broad Institute Genome Sequencing Center for Infectious Disease"/>
            <person name="Wu L."/>
            <person name="Ma J."/>
        </authorList>
    </citation>
    <scope>NUCLEOTIDE SEQUENCE [LARGE SCALE GENOMIC DNA]</scope>
    <source>
        <strain evidence="13">CGMCC 4.1437</strain>
    </source>
</reference>
<gene>
    <name evidence="9" type="primary">fabH</name>
    <name evidence="12" type="ORF">ACFP3U_25415</name>
</gene>
<sequence>MRLERTRPSATLAGLGTCLPSRVVTNAELTRSFDTSDDWIVTRTGIRERRVTSPGTTVVDLAEAAARNALASAGADVQALVLATTTPYRPCPAMAPEVAARLGLTGAAAYDISAVCSGAVYGIANAVGLITAGVADAVLVVCAETYSSILDPEDRSTGVIFGDGAGAFVLRQGEADEPGAILAIDLGSDGRHADLIARAAPDGRFRMAGTAVYRMASRTFADTARQVMKGTGWAVEDVDAFVPHQANRRITDAVVRELGLAPAAAVGNIDRVGNTSAASIPLALADGVREGRPAPGHRTLLAAMGGGLTWGAAALVWPEVEVVSSEL</sequence>
<dbReference type="Proteomes" id="UP001595975">
    <property type="component" value="Unassembled WGS sequence"/>
</dbReference>
<dbReference type="InterPro" id="IPR013751">
    <property type="entry name" value="ACP_syn_III_N"/>
</dbReference>
<evidence type="ECO:0000313" key="12">
    <source>
        <dbReference type="EMBL" id="MFC5666300.1"/>
    </source>
</evidence>
<accession>A0ABW0X700</accession>
<dbReference type="EMBL" id="JBHSOF010000038">
    <property type="protein sequence ID" value="MFC5666300.1"/>
    <property type="molecule type" value="Genomic_DNA"/>
</dbReference>
<organism evidence="12 13">
    <name type="scientific">Kitasatospora misakiensis</name>
    <dbReference type="NCBI Taxonomy" id="67330"/>
    <lineage>
        <taxon>Bacteria</taxon>
        <taxon>Bacillati</taxon>
        <taxon>Actinomycetota</taxon>
        <taxon>Actinomycetes</taxon>
        <taxon>Kitasatosporales</taxon>
        <taxon>Streptomycetaceae</taxon>
        <taxon>Kitasatospora</taxon>
    </lineage>
</organism>
<dbReference type="Gene3D" id="3.40.47.10">
    <property type="match status" value="1"/>
</dbReference>
<comment type="catalytic activity">
    <reaction evidence="9">
        <text>malonyl-[ACP] + acetyl-CoA + H(+) = 3-oxobutanoyl-[ACP] + CO2 + CoA</text>
        <dbReference type="Rhea" id="RHEA:12080"/>
        <dbReference type="Rhea" id="RHEA-COMP:9623"/>
        <dbReference type="Rhea" id="RHEA-COMP:9625"/>
        <dbReference type="ChEBI" id="CHEBI:15378"/>
        <dbReference type="ChEBI" id="CHEBI:16526"/>
        <dbReference type="ChEBI" id="CHEBI:57287"/>
        <dbReference type="ChEBI" id="CHEBI:57288"/>
        <dbReference type="ChEBI" id="CHEBI:78449"/>
        <dbReference type="ChEBI" id="CHEBI:78450"/>
        <dbReference type="EC" id="2.3.1.180"/>
    </reaction>
</comment>
<dbReference type="CDD" id="cd00830">
    <property type="entry name" value="KAS_III"/>
    <property type="match status" value="1"/>
</dbReference>
<keyword evidence="7 9" id="KW-0275">Fatty acid biosynthesis</keyword>
<dbReference type="NCBIfam" id="TIGR00747">
    <property type="entry name" value="fabH"/>
    <property type="match status" value="1"/>
</dbReference>
<feature type="active site" evidence="9">
    <location>
        <position position="244"/>
    </location>
</feature>
<dbReference type="HAMAP" id="MF_01815">
    <property type="entry name" value="FabH"/>
    <property type="match status" value="1"/>
</dbReference>
<comment type="subcellular location">
    <subcellularLocation>
        <location evidence="9">Cytoplasm</location>
    </subcellularLocation>
</comment>
<keyword evidence="3 9" id="KW-0444">Lipid biosynthesis</keyword>
<evidence type="ECO:0000256" key="9">
    <source>
        <dbReference type="HAMAP-Rule" id="MF_01815"/>
    </source>
</evidence>
<dbReference type="InterPro" id="IPR013747">
    <property type="entry name" value="ACP_syn_III_C"/>
</dbReference>
<comment type="subunit">
    <text evidence="9">Homodimer.</text>
</comment>
<evidence type="ECO:0000256" key="2">
    <source>
        <dbReference type="ARBA" id="ARBA00022490"/>
    </source>
</evidence>
<keyword evidence="13" id="KW-1185">Reference proteome</keyword>
<dbReference type="Pfam" id="PF08541">
    <property type="entry name" value="ACP_syn_III_C"/>
    <property type="match status" value="1"/>
</dbReference>
<evidence type="ECO:0000259" key="10">
    <source>
        <dbReference type="Pfam" id="PF08541"/>
    </source>
</evidence>
<feature type="region of interest" description="ACP-binding" evidence="9">
    <location>
        <begin position="245"/>
        <end position="249"/>
    </location>
</feature>
<feature type="active site" evidence="9">
    <location>
        <position position="274"/>
    </location>
</feature>
<keyword evidence="2 9" id="KW-0963">Cytoplasm</keyword>
<evidence type="ECO:0000256" key="5">
    <source>
        <dbReference type="ARBA" id="ARBA00022832"/>
    </source>
</evidence>
<evidence type="ECO:0000256" key="3">
    <source>
        <dbReference type="ARBA" id="ARBA00022516"/>
    </source>
</evidence>
<dbReference type="EC" id="2.3.1.180" evidence="9"/>
<dbReference type="GO" id="GO:0033818">
    <property type="term" value="F:beta-ketoacyl-acyl-carrier-protein synthase III activity"/>
    <property type="evidence" value="ECO:0007669"/>
    <property type="project" value="UniProtKB-EC"/>
</dbReference>
<name>A0ABW0X700_9ACTN</name>
<keyword evidence="5 9" id="KW-0276">Fatty acid metabolism</keyword>
<protein>
    <recommendedName>
        <fullName evidence="9">Beta-ketoacyl-[acyl-carrier-protein] synthase III</fullName>
        <shortName evidence="9">Beta-ketoacyl-ACP synthase III</shortName>
        <shortName evidence="9">KAS III</shortName>
        <ecNumber evidence="9">2.3.1.180</ecNumber>
    </recommendedName>
    <alternativeName>
        <fullName evidence="9">3-oxoacyl-[acyl-carrier-protein] synthase 3</fullName>
    </alternativeName>
    <alternativeName>
        <fullName evidence="9">3-oxoacyl-[acyl-carrier-protein] synthase III</fullName>
    </alternativeName>
</protein>
<dbReference type="SUPFAM" id="SSF53901">
    <property type="entry name" value="Thiolase-like"/>
    <property type="match status" value="1"/>
</dbReference>
<dbReference type="RefSeq" id="WP_380227973.1">
    <property type="nucleotide sequence ID" value="NZ_JBHSOF010000038.1"/>
</dbReference>
<dbReference type="PANTHER" id="PTHR34069:SF2">
    <property type="entry name" value="BETA-KETOACYL-[ACYL-CARRIER-PROTEIN] SYNTHASE III"/>
    <property type="match status" value="1"/>
</dbReference>
<evidence type="ECO:0000256" key="8">
    <source>
        <dbReference type="ARBA" id="ARBA00023315"/>
    </source>
</evidence>
<evidence type="ECO:0000256" key="7">
    <source>
        <dbReference type="ARBA" id="ARBA00023160"/>
    </source>
</evidence>
<comment type="domain">
    <text evidence="9">The last Arg residue of the ACP-binding site is essential for the weak association between ACP/AcpP and FabH.</text>
</comment>
<feature type="domain" description="Beta-ketoacyl-[acyl-carrier-protein] synthase III N-terminal" evidence="11">
    <location>
        <begin position="110"/>
        <end position="190"/>
    </location>
</feature>
<keyword evidence="4 9" id="KW-0808">Transferase</keyword>
<dbReference type="Pfam" id="PF08545">
    <property type="entry name" value="ACP_syn_III"/>
    <property type="match status" value="1"/>
</dbReference>
<comment type="pathway">
    <text evidence="9">Lipid metabolism; fatty acid biosynthesis.</text>
</comment>
<evidence type="ECO:0000256" key="4">
    <source>
        <dbReference type="ARBA" id="ARBA00022679"/>
    </source>
</evidence>
<keyword evidence="8 9" id="KW-0012">Acyltransferase</keyword>
<comment type="function">
    <text evidence="9">Catalyzes the condensation reaction of fatty acid synthesis by the addition to an acyl acceptor of two carbons from malonyl-ACP. Catalyzes the first condensation reaction which initiates fatty acid synthesis and may therefore play a role in governing the total rate of fatty acid production. Possesses both acetoacetyl-ACP synthase and acetyl transacylase activities. Its substrate specificity determines the biosynthesis of branched-chain and/or straight-chain of fatty acids.</text>
</comment>
<comment type="caution">
    <text evidence="12">The sequence shown here is derived from an EMBL/GenBank/DDBJ whole genome shotgun (WGS) entry which is preliminary data.</text>
</comment>
<evidence type="ECO:0000259" key="11">
    <source>
        <dbReference type="Pfam" id="PF08545"/>
    </source>
</evidence>
<keyword evidence="6 9" id="KW-0443">Lipid metabolism</keyword>
<dbReference type="InterPro" id="IPR004655">
    <property type="entry name" value="FabH"/>
</dbReference>
<comment type="similarity">
    <text evidence="1 9">Belongs to the thiolase-like superfamily. FabH family.</text>
</comment>
<dbReference type="InterPro" id="IPR016039">
    <property type="entry name" value="Thiolase-like"/>
</dbReference>
<proteinExistence type="inferred from homology"/>
<keyword evidence="9" id="KW-0511">Multifunctional enzyme</keyword>
<feature type="domain" description="Beta-ketoacyl-[acyl-carrier-protein] synthase III C-terminal" evidence="10">
    <location>
        <begin position="231"/>
        <end position="317"/>
    </location>
</feature>
<feature type="active site" evidence="9">
    <location>
        <position position="116"/>
    </location>
</feature>
<evidence type="ECO:0000256" key="1">
    <source>
        <dbReference type="ARBA" id="ARBA00008642"/>
    </source>
</evidence>